<dbReference type="CDD" id="cd07185">
    <property type="entry name" value="OmpA_C-like"/>
    <property type="match status" value="1"/>
</dbReference>
<evidence type="ECO:0000259" key="6">
    <source>
        <dbReference type="PROSITE" id="PS51123"/>
    </source>
</evidence>
<comment type="subcellular location">
    <subcellularLocation>
        <location evidence="1">Cell outer membrane</location>
    </subcellularLocation>
</comment>
<dbReference type="Gene3D" id="3.30.1330.60">
    <property type="entry name" value="OmpA-like domain"/>
    <property type="match status" value="1"/>
</dbReference>
<dbReference type="SUPFAM" id="SSF103088">
    <property type="entry name" value="OmpA-like"/>
    <property type="match status" value="1"/>
</dbReference>
<dbReference type="InterPro" id="IPR036737">
    <property type="entry name" value="OmpA-like_sf"/>
</dbReference>
<evidence type="ECO:0000313" key="8">
    <source>
        <dbReference type="Proteomes" id="UP001142444"/>
    </source>
</evidence>
<dbReference type="Proteomes" id="UP001142444">
    <property type="component" value="Unassembled WGS sequence"/>
</dbReference>
<dbReference type="AlphaFoldDB" id="A0A9X4JBP5"/>
<dbReference type="InterPro" id="IPR006664">
    <property type="entry name" value="OMP_bac"/>
</dbReference>
<feature type="chain" id="PRO_5040944789" evidence="5">
    <location>
        <begin position="25"/>
        <end position="167"/>
    </location>
</feature>
<dbReference type="PANTHER" id="PTHR30329:SF21">
    <property type="entry name" value="LIPOPROTEIN YIAD-RELATED"/>
    <property type="match status" value="1"/>
</dbReference>
<reference evidence="7" key="1">
    <citation type="submission" date="2022-11" db="EMBL/GenBank/DDBJ databases">
        <authorList>
            <person name="Kamali M."/>
            <person name="Peak L."/>
            <person name="Go Y.Y."/>
            <person name="Balasuriya U.B.R."/>
            <person name="Carossino M."/>
        </authorList>
    </citation>
    <scope>NUCLEOTIDE SEQUENCE</scope>
    <source>
        <strain evidence="7">4524</strain>
    </source>
</reference>
<dbReference type="GO" id="GO:0009279">
    <property type="term" value="C:cell outer membrane"/>
    <property type="evidence" value="ECO:0007669"/>
    <property type="project" value="UniProtKB-SubCell"/>
</dbReference>
<feature type="signal peptide" evidence="5">
    <location>
        <begin position="1"/>
        <end position="24"/>
    </location>
</feature>
<sequence length="167" mass="17868">MIKNVAKILAVTAATLLLAGCFSASSLNRDAQAPVAPQVAPAVEETVAPAKEYTLSGDFLFDFDKSNLTAKGKSTLNNIAQEIKASGAKQVMITGYTDRLGSPAYNQKLSQERANSAKAYLVNRGVKAQMKAVGRGEANQVKLCKNESADKLKSCLKPNRRVHIKAE</sequence>
<dbReference type="RefSeq" id="WP_275217291.1">
    <property type="nucleotide sequence ID" value="NZ_JAPHVQ010000002.1"/>
</dbReference>
<dbReference type="PROSITE" id="PS51257">
    <property type="entry name" value="PROKAR_LIPOPROTEIN"/>
    <property type="match status" value="1"/>
</dbReference>
<comment type="caution">
    <text evidence="7">The sequence shown here is derived from an EMBL/GenBank/DDBJ whole genome shotgun (WGS) entry which is preliminary data.</text>
</comment>
<evidence type="ECO:0000256" key="1">
    <source>
        <dbReference type="ARBA" id="ARBA00004442"/>
    </source>
</evidence>
<dbReference type="InterPro" id="IPR006665">
    <property type="entry name" value="OmpA-like"/>
</dbReference>
<evidence type="ECO:0000256" key="3">
    <source>
        <dbReference type="ARBA" id="ARBA00023237"/>
    </source>
</evidence>
<reference evidence="7" key="2">
    <citation type="journal article" date="2023" name="Pathogens">
        <title>Pathological Features and Genomic Characterization of an Actinobacillus equuli subsp. equuli Bearing Unique Virulence-Associated Genes from an Adult Horse with Pleuropneumonia.</title>
        <authorList>
            <person name="Kamali M."/>
            <person name="Carossino M."/>
            <person name="Del Piero F."/>
            <person name="Peak L."/>
            <person name="Mitchell M.S."/>
            <person name="Willette J."/>
            <person name="Baker R."/>
            <person name="Li F."/>
            <person name="Kenez A."/>
            <person name="Balasuriya U.B.R."/>
            <person name="Go Y.Y."/>
        </authorList>
    </citation>
    <scope>NUCLEOTIDE SEQUENCE</scope>
    <source>
        <strain evidence="7">4524</strain>
    </source>
</reference>
<dbReference type="Pfam" id="PF00691">
    <property type="entry name" value="OmpA"/>
    <property type="match status" value="1"/>
</dbReference>
<keyword evidence="2 4" id="KW-0472">Membrane</keyword>
<keyword evidence="3" id="KW-0998">Cell outer membrane</keyword>
<dbReference type="PROSITE" id="PS51123">
    <property type="entry name" value="OMPA_2"/>
    <property type="match status" value="1"/>
</dbReference>
<keyword evidence="8" id="KW-1185">Reference proteome</keyword>
<evidence type="ECO:0000313" key="7">
    <source>
        <dbReference type="EMBL" id="MDE8034047.1"/>
    </source>
</evidence>
<protein>
    <submittedName>
        <fullName evidence="7">OmpA family protein</fullName>
    </submittedName>
</protein>
<evidence type="ECO:0000256" key="4">
    <source>
        <dbReference type="PROSITE-ProRule" id="PRU00473"/>
    </source>
</evidence>
<name>A0A9X4JBP5_ACTEU</name>
<dbReference type="InterPro" id="IPR050330">
    <property type="entry name" value="Bact_OuterMem_StrucFunc"/>
</dbReference>
<dbReference type="EMBL" id="JAPHVQ010000002">
    <property type="protein sequence ID" value="MDE8034047.1"/>
    <property type="molecule type" value="Genomic_DNA"/>
</dbReference>
<dbReference type="PANTHER" id="PTHR30329">
    <property type="entry name" value="STATOR ELEMENT OF FLAGELLAR MOTOR COMPLEX"/>
    <property type="match status" value="1"/>
</dbReference>
<dbReference type="PRINTS" id="PR01021">
    <property type="entry name" value="OMPADOMAIN"/>
</dbReference>
<keyword evidence="5" id="KW-0732">Signal</keyword>
<evidence type="ECO:0000256" key="2">
    <source>
        <dbReference type="ARBA" id="ARBA00023136"/>
    </source>
</evidence>
<accession>A0A9X4JBP5</accession>
<organism evidence="7 8">
    <name type="scientific">Actinobacillus equuli subsp. equuli</name>
    <dbReference type="NCBI Taxonomy" id="202947"/>
    <lineage>
        <taxon>Bacteria</taxon>
        <taxon>Pseudomonadati</taxon>
        <taxon>Pseudomonadota</taxon>
        <taxon>Gammaproteobacteria</taxon>
        <taxon>Pasteurellales</taxon>
        <taxon>Pasteurellaceae</taxon>
        <taxon>Actinobacillus</taxon>
    </lineage>
</organism>
<feature type="domain" description="OmpA-like" evidence="6">
    <location>
        <begin position="48"/>
        <end position="167"/>
    </location>
</feature>
<proteinExistence type="predicted"/>
<gene>
    <name evidence="7" type="ORF">OQ257_02540</name>
</gene>
<evidence type="ECO:0000256" key="5">
    <source>
        <dbReference type="SAM" id="SignalP"/>
    </source>
</evidence>